<evidence type="ECO:0000313" key="2">
    <source>
        <dbReference type="EMBL" id="CAC9974319.1"/>
    </source>
</evidence>
<keyword evidence="3" id="KW-1185">Reference proteome</keyword>
<dbReference type="InterPro" id="IPR009327">
    <property type="entry name" value="Cupin_DUF985"/>
</dbReference>
<dbReference type="PANTHER" id="PTHR33387">
    <property type="entry name" value="RMLC-LIKE JELLY ROLL FOLD PROTEIN"/>
    <property type="match status" value="1"/>
</dbReference>
<dbReference type="Gene3D" id="2.60.120.10">
    <property type="entry name" value="Jelly Rolls"/>
    <property type="match status" value="1"/>
</dbReference>
<dbReference type="PANTHER" id="PTHR33387:SF3">
    <property type="entry name" value="DUF985 DOMAIN-CONTAINING PROTEIN"/>
    <property type="match status" value="1"/>
</dbReference>
<evidence type="ECO:0000313" key="3">
    <source>
        <dbReference type="Proteomes" id="UP000533639"/>
    </source>
</evidence>
<dbReference type="SUPFAM" id="SSF51182">
    <property type="entry name" value="RmlC-like cupins"/>
    <property type="match status" value="1"/>
</dbReference>
<evidence type="ECO:0000259" key="1">
    <source>
        <dbReference type="Pfam" id="PF06172"/>
    </source>
</evidence>
<organism evidence="2 3">
    <name type="scientific">Flavobacterium panici</name>
    <dbReference type="NCBI Taxonomy" id="2654843"/>
    <lineage>
        <taxon>Bacteria</taxon>
        <taxon>Pseudomonadati</taxon>
        <taxon>Bacteroidota</taxon>
        <taxon>Flavobacteriia</taxon>
        <taxon>Flavobacteriales</taxon>
        <taxon>Flavobacteriaceae</taxon>
        <taxon>Flavobacterium</taxon>
    </lineage>
</organism>
<feature type="domain" description="DUF985" evidence="1">
    <location>
        <begin position="6"/>
        <end position="133"/>
    </location>
</feature>
<proteinExistence type="predicted"/>
<protein>
    <recommendedName>
        <fullName evidence="1">DUF985 domain-containing protein</fullName>
    </recommendedName>
</protein>
<dbReference type="InterPro" id="IPR039935">
    <property type="entry name" value="YML079W-like"/>
</dbReference>
<dbReference type="InterPro" id="IPR011051">
    <property type="entry name" value="RmlC_Cupin_sf"/>
</dbReference>
<dbReference type="RefSeq" id="WP_053472734.1">
    <property type="nucleotide sequence ID" value="NZ_CAIJDE010000039.1"/>
</dbReference>
<gene>
    <name evidence="2" type="ORF">FLAPXU55_02016</name>
</gene>
<accession>A0A9N8J150</accession>
<sequence>MSPASEIIRLLNLQLNSTEGGYFANTYPIPPAENTPCSAIYYFLDNSRCSIMHKVTGDMLYHFYAGKPVEMLLLYPEGHTPKSEICIFSNDIAKGGKPMKVIPGGTWIGSRIKSKDSWSLMGVSMAPPFNPDNYFLGDRDTLIAQYPEHKKLIIALTNPS</sequence>
<dbReference type="CDD" id="cd06121">
    <property type="entry name" value="cupin_YML079wp"/>
    <property type="match status" value="1"/>
</dbReference>
<comment type="caution">
    <text evidence="2">The sequence shown here is derived from an EMBL/GenBank/DDBJ whole genome shotgun (WGS) entry which is preliminary data.</text>
</comment>
<dbReference type="EMBL" id="CAIJDE010000039">
    <property type="protein sequence ID" value="CAC9974319.1"/>
    <property type="molecule type" value="Genomic_DNA"/>
</dbReference>
<dbReference type="Proteomes" id="UP000533639">
    <property type="component" value="Unassembled WGS sequence"/>
</dbReference>
<reference evidence="2 3" key="1">
    <citation type="submission" date="2020-06" db="EMBL/GenBank/DDBJ databases">
        <authorList>
            <person name="Criscuolo A."/>
        </authorList>
    </citation>
    <scope>NUCLEOTIDE SEQUENCE [LARGE SCALE GENOMIC DNA]</scope>
    <source>
        <strain evidence="2">PXU-55</strain>
    </source>
</reference>
<dbReference type="Pfam" id="PF06172">
    <property type="entry name" value="Cupin_5"/>
    <property type="match status" value="1"/>
</dbReference>
<name>A0A9N8J150_9FLAO</name>
<dbReference type="InterPro" id="IPR014710">
    <property type="entry name" value="RmlC-like_jellyroll"/>
</dbReference>
<dbReference type="AlphaFoldDB" id="A0A9N8J150"/>